<feature type="transmembrane region" description="Helical" evidence="5">
    <location>
        <begin position="60"/>
        <end position="79"/>
    </location>
</feature>
<feature type="transmembrane region" description="Helical" evidence="5">
    <location>
        <begin position="91"/>
        <end position="110"/>
    </location>
</feature>
<feature type="transmembrane region" description="Helical" evidence="5">
    <location>
        <begin position="325"/>
        <end position="343"/>
    </location>
</feature>
<dbReference type="PROSITE" id="PS50850">
    <property type="entry name" value="MFS"/>
    <property type="match status" value="1"/>
</dbReference>
<feature type="transmembrane region" description="Helical" evidence="5">
    <location>
        <begin position="22"/>
        <end position="48"/>
    </location>
</feature>
<feature type="transmembrane region" description="Helical" evidence="5">
    <location>
        <begin position="184"/>
        <end position="203"/>
    </location>
</feature>
<keyword evidence="2 5" id="KW-0812">Transmembrane</keyword>
<dbReference type="SUPFAM" id="SSF103473">
    <property type="entry name" value="MFS general substrate transporter"/>
    <property type="match status" value="1"/>
</dbReference>
<proteinExistence type="predicted"/>
<evidence type="ECO:0000259" key="6">
    <source>
        <dbReference type="PROSITE" id="PS50850"/>
    </source>
</evidence>
<keyword evidence="4 5" id="KW-0472">Membrane</keyword>
<name>A0ABW1CSZ9_9ACTN</name>
<feature type="transmembrane region" description="Helical" evidence="5">
    <location>
        <begin position="149"/>
        <end position="172"/>
    </location>
</feature>
<accession>A0ABW1CSZ9</accession>
<reference evidence="8" key="1">
    <citation type="journal article" date="2019" name="Int. J. Syst. Evol. Microbiol.">
        <title>The Global Catalogue of Microorganisms (GCM) 10K type strain sequencing project: providing services to taxonomists for standard genome sequencing and annotation.</title>
        <authorList>
            <consortium name="The Broad Institute Genomics Platform"/>
            <consortium name="The Broad Institute Genome Sequencing Center for Infectious Disease"/>
            <person name="Wu L."/>
            <person name="Ma J."/>
        </authorList>
    </citation>
    <scope>NUCLEOTIDE SEQUENCE [LARGE SCALE GENOMIC DNA]</scope>
    <source>
        <strain evidence="8">CCUG 53903</strain>
    </source>
</reference>
<dbReference type="RefSeq" id="WP_379517461.1">
    <property type="nucleotide sequence ID" value="NZ_JBHSPA010000031.1"/>
</dbReference>
<feature type="transmembrane region" description="Helical" evidence="5">
    <location>
        <begin position="384"/>
        <end position="404"/>
    </location>
</feature>
<evidence type="ECO:0000256" key="2">
    <source>
        <dbReference type="ARBA" id="ARBA00022692"/>
    </source>
</evidence>
<dbReference type="PRINTS" id="PR01036">
    <property type="entry name" value="TCRTETB"/>
</dbReference>
<evidence type="ECO:0000313" key="7">
    <source>
        <dbReference type="EMBL" id="MFC5827961.1"/>
    </source>
</evidence>
<comment type="subcellular location">
    <subcellularLocation>
        <location evidence="1">Cell membrane</location>
        <topology evidence="1">Multi-pass membrane protein</topology>
    </subcellularLocation>
</comment>
<dbReference type="InterPro" id="IPR020846">
    <property type="entry name" value="MFS_dom"/>
</dbReference>
<feature type="transmembrane region" description="Helical" evidence="5">
    <location>
        <begin position="425"/>
        <end position="447"/>
    </location>
</feature>
<dbReference type="Pfam" id="PF07690">
    <property type="entry name" value="MFS_1"/>
    <property type="match status" value="1"/>
</dbReference>
<evidence type="ECO:0000256" key="4">
    <source>
        <dbReference type="ARBA" id="ARBA00023136"/>
    </source>
</evidence>
<dbReference type="CDD" id="cd17321">
    <property type="entry name" value="MFS_MMR_MDR_like"/>
    <property type="match status" value="1"/>
</dbReference>
<evidence type="ECO:0000256" key="3">
    <source>
        <dbReference type="ARBA" id="ARBA00022989"/>
    </source>
</evidence>
<dbReference type="InterPro" id="IPR011701">
    <property type="entry name" value="MFS"/>
</dbReference>
<keyword evidence="3 5" id="KW-1133">Transmembrane helix</keyword>
<sequence>MTTTTHPPGSGTSPPVAAGRRALLAVGITLLATFMDLLDATIVGVAIPRMQRDLFAGNSAMQWVVAAYVLAFAVLLVIGGRLGDIVGRKKMFLAGVAGFTVASIACALAFTPAMLIGARVLQGASAAIMIPQVLSVIRVELPEAQRGPAYALYGIVTSLATVLGPITGGLLIEADLFGLGWRMIFLINVPTGLLAFAAASVLLRDSRERESQRLDLIGAGLLAAALMLLLYPLVQGHETGWPVAGFVAMACSLPLFAAFARYELAKAARDGSPLVALPLFRRPAFTGGLLLSFLLFSQVSSFFFVFVIHLQTGLGFSPLRTGVTLLWWSAGVIVAGGLAVRLAPRLGRRLLGAGLLLMALGMAGMSLTLHLVGTGITPWVVGPAMILTALGVGAITPVLLDTVIARVPARDAGAASGVINTMMQVGAAAGVAIVGALFFTVLSAQAAGRADALVPRLRAEVAAAEVVPARTQAAAVIALRDCVDERVDTRNSFLPPPACFAAMGRPEAIPPGTAVRVLENLEQEITAARQESFTLALKVAVWYHVLAALLGLALIRLLPR</sequence>
<feature type="transmembrane region" description="Helical" evidence="5">
    <location>
        <begin position="350"/>
        <end position="372"/>
    </location>
</feature>
<protein>
    <submittedName>
        <fullName evidence="7">MFS transporter</fullName>
    </submittedName>
</protein>
<gene>
    <name evidence="7" type="ORF">ACFPZ3_29205</name>
</gene>
<feature type="transmembrane region" description="Helical" evidence="5">
    <location>
        <begin position="116"/>
        <end position="137"/>
    </location>
</feature>
<feature type="transmembrane region" description="Helical" evidence="5">
    <location>
        <begin position="215"/>
        <end position="234"/>
    </location>
</feature>
<feature type="transmembrane region" description="Helical" evidence="5">
    <location>
        <begin position="240"/>
        <end position="262"/>
    </location>
</feature>
<dbReference type="Gene3D" id="1.20.1250.20">
    <property type="entry name" value="MFS general substrate transporter like domains"/>
    <property type="match status" value="1"/>
</dbReference>
<comment type="caution">
    <text evidence="7">The sequence shown here is derived from an EMBL/GenBank/DDBJ whole genome shotgun (WGS) entry which is preliminary data.</text>
</comment>
<feature type="transmembrane region" description="Helical" evidence="5">
    <location>
        <begin position="541"/>
        <end position="558"/>
    </location>
</feature>
<organism evidence="7 8">
    <name type="scientific">Nonomuraea insulae</name>
    <dbReference type="NCBI Taxonomy" id="1616787"/>
    <lineage>
        <taxon>Bacteria</taxon>
        <taxon>Bacillati</taxon>
        <taxon>Actinomycetota</taxon>
        <taxon>Actinomycetes</taxon>
        <taxon>Streptosporangiales</taxon>
        <taxon>Streptosporangiaceae</taxon>
        <taxon>Nonomuraea</taxon>
    </lineage>
</organism>
<feature type="transmembrane region" description="Helical" evidence="5">
    <location>
        <begin position="283"/>
        <end position="305"/>
    </location>
</feature>
<dbReference type="Proteomes" id="UP001596058">
    <property type="component" value="Unassembled WGS sequence"/>
</dbReference>
<dbReference type="PANTHER" id="PTHR42718:SF39">
    <property type="entry name" value="ACTINORHODIN TRANSPORTER-RELATED"/>
    <property type="match status" value="1"/>
</dbReference>
<keyword evidence="8" id="KW-1185">Reference proteome</keyword>
<evidence type="ECO:0000256" key="5">
    <source>
        <dbReference type="SAM" id="Phobius"/>
    </source>
</evidence>
<evidence type="ECO:0000313" key="8">
    <source>
        <dbReference type="Proteomes" id="UP001596058"/>
    </source>
</evidence>
<dbReference type="Gene3D" id="1.20.1720.10">
    <property type="entry name" value="Multidrug resistance protein D"/>
    <property type="match status" value="1"/>
</dbReference>
<dbReference type="EMBL" id="JBHSPA010000031">
    <property type="protein sequence ID" value="MFC5827961.1"/>
    <property type="molecule type" value="Genomic_DNA"/>
</dbReference>
<evidence type="ECO:0000256" key="1">
    <source>
        <dbReference type="ARBA" id="ARBA00004651"/>
    </source>
</evidence>
<feature type="domain" description="Major facilitator superfamily (MFS) profile" evidence="6">
    <location>
        <begin position="25"/>
        <end position="467"/>
    </location>
</feature>
<dbReference type="InterPro" id="IPR036259">
    <property type="entry name" value="MFS_trans_sf"/>
</dbReference>
<dbReference type="PANTHER" id="PTHR42718">
    <property type="entry name" value="MAJOR FACILITATOR SUPERFAMILY MULTIDRUG TRANSPORTER MFSC"/>
    <property type="match status" value="1"/>
</dbReference>